<gene>
    <name evidence="2" type="ORF">JY500_21720</name>
</gene>
<evidence type="ECO:0000313" key="2">
    <source>
        <dbReference type="EMBL" id="QSI77030.1"/>
    </source>
</evidence>
<evidence type="ECO:0000313" key="3">
    <source>
        <dbReference type="Proteomes" id="UP000663570"/>
    </source>
</evidence>
<organism evidence="2 3">
    <name type="scientific">Niveibacterium microcysteis</name>
    <dbReference type="NCBI Taxonomy" id="2811415"/>
    <lineage>
        <taxon>Bacteria</taxon>
        <taxon>Pseudomonadati</taxon>
        <taxon>Pseudomonadota</taxon>
        <taxon>Betaproteobacteria</taxon>
        <taxon>Rhodocyclales</taxon>
        <taxon>Rhodocyclaceae</taxon>
        <taxon>Niveibacterium</taxon>
    </lineage>
</organism>
<evidence type="ECO:0000256" key="1">
    <source>
        <dbReference type="SAM" id="MobiDB-lite"/>
    </source>
</evidence>
<proteinExistence type="predicted"/>
<name>A0ABX7M5J4_9RHOO</name>
<dbReference type="EMBL" id="CP071060">
    <property type="protein sequence ID" value="QSI77030.1"/>
    <property type="molecule type" value="Genomic_DNA"/>
</dbReference>
<feature type="region of interest" description="Disordered" evidence="1">
    <location>
        <begin position="59"/>
        <end position="79"/>
    </location>
</feature>
<sequence>MSIVTFKSRAAGDVIMFGKVARVLLEVIGKDPDDARGIVTVAQLPGAIAALRDAVAADKARTPAPMDEADDEEAPRGMDGPVALWQRAAPLIELMQYSLAEEQPVIWE</sequence>
<reference evidence="2 3" key="1">
    <citation type="submission" date="2021-02" db="EMBL/GenBank/DDBJ databases">
        <title>Niveibacterium changnyeongensis HC41.</title>
        <authorList>
            <person name="Kang M."/>
        </authorList>
    </citation>
    <scope>NUCLEOTIDE SEQUENCE [LARGE SCALE GENOMIC DNA]</scope>
    <source>
        <strain evidence="2 3">HC41</strain>
    </source>
</reference>
<dbReference type="InterPro" id="IPR014991">
    <property type="entry name" value="DUF1840"/>
</dbReference>
<protein>
    <submittedName>
        <fullName evidence="2">DUF1840 domain-containing protein</fullName>
    </submittedName>
</protein>
<dbReference type="Proteomes" id="UP000663570">
    <property type="component" value="Chromosome"/>
</dbReference>
<dbReference type="RefSeq" id="WP_206254594.1">
    <property type="nucleotide sequence ID" value="NZ_CP071060.1"/>
</dbReference>
<dbReference type="Pfam" id="PF08895">
    <property type="entry name" value="DUF1840"/>
    <property type="match status" value="1"/>
</dbReference>
<keyword evidence="3" id="KW-1185">Reference proteome</keyword>
<accession>A0ABX7M5J4</accession>